<name>A0A822XLM9_NELNU</name>
<proteinExistence type="predicted"/>
<keyword evidence="2" id="KW-0812">Transmembrane</keyword>
<evidence type="ECO:0000313" key="4">
    <source>
        <dbReference type="Proteomes" id="UP000607653"/>
    </source>
</evidence>
<organism evidence="3 4">
    <name type="scientific">Nelumbo nucifera</name>
    <name type="common">Sacred lotus</name>
    <dbReference type="NCBI Taxonomy" id="4432"/>
    <lineage>
        <taxon>Eukaryota</taxon>
        <taxon>Viridiplantae</taxon>
        <taxon>Streptophyta</taxon>
        <taxon>Embryophyta</taxon>
        <taxon>Tracheophyta</taxon>
        <taxon>Spermatophyta</taxon>
        <taxon>Magnoliopsida</taxon>
        <taxon>Proteales</taxon>
        <taxon>Nelumbonaceae</taxon>
        <taxon>Nelumbo</taxon>
    </lineage>
</organism>
<comment type="caution">
    <text evidence="3">The sequence shown here is derived from an EMBL/GenBank/DDBJ whole genome shotgun (WGS) entry which is preliminary data.</text>
</comment>
<dbReference type="PANTHER" id="PTHR31276:SF6">
    <property type="entry name" value="PROTEIN MIZU-KUSSEI 1"/>
    <property type="match status" value="1"/>
</dbReference>
<keyword evidence="4" id="KW-1185">Reference proteome</keyword>
<dbReference type="GO" id="GO:0010274">
    <property type="term" value="P:hydrotropism"/>
    <property type="evidence" value="ECO:0007669"/>
    <property type="project" value="InterPro"/>
</dbReference>
<dbReference type="EMBL" id="DUZY01000001">
    <property type="protein sequence ID" value="DAD19959.1"/>
    <property type="molecule type" value="Genomic_DNA"/>
</dbReference>
<gene>
    <name evidence="3" type="ORF">HUJ06_021422</name>
</gene>
<dbReference type="PANTHER" id="PTHR31276">
    <property type="match status" value="1"/>
</dbReference>
<accession>A0A822XLM9</accession>
<dbReference type="Pfam" id="PF04759">
    <property type="entry name" value="DUF617"/>
    <property type="match status" value="1"/>
</dbReference>
<evidence type="ECO:0000256" key="1">
    <source>
        <dbReference type="SAM" id="MobiDB-lite"/>
    </source>
</evidence>
<feature type="transmembrane region" description="Helical" evidence="2">
    <location>
        <begin position="122"/>
        <end position="142"/>
    </location>
</feature>
<keyword evidence="2" id="KW-1133">Transmembrane helix</keyword>
<keyword evidence="2" id="KW-0472">Membrane</keyword>
<evidence type="ECO:0000313" key="3">
    <source>
        <dbReference type="EMBL" id="DAD19959.1"/>
    </source>
</evidence>
<feature type="compositionally biased region" description="Basic and acidic residues" evidence="1">
    <location>
        <begin position="36"/>
        <end position="47"/>
    </location>
</feature>
<dbReference type="InterPro" id="IPR006460">
    <property type="entry name" value="MIZ1-like_pln"/>
</dbReference>
<dbReference type="AlphaFoldDB" id="A0A822XLM9"/>
<feature type="region of interest" description="Disordered" evidence="1">
    <location>
        <begin position="26"/>
        <end position="70"/>
    </location>
</feature>
<sequence length="146" mass="16474">MTIFDSLHRYLLPYFPTSTTTTAATATTKKHLSTSLRDDHHQNHQDNQEESTTTTEEIDSNDQVPPRPSKSVVTSTIYGHLRATCVSAFNKDRLNCKPSLLFELSISTYVLVKEMQCGILRIALSATALILVHVRCILYPFLDYVL</sequence>
<protein>
    <submittedName>
        <fullName evidence="3">Uncharacterized protein</fullName>
    </submittedName>
</protein>
<evidence type="ECO:0000256" key="2">
    <source>
        <dbReference type="SAM" id="Phobius"/>
    </source>
</evidence>
<reference evidence="3 4" key="1">
    <citation type="journal article" date="2020" name="Mol. Biol. Evol.">
        <title>Distinct Expression and Methylation Patterns for Genes with Different Fates following a Single Whole-Genome Duplication in Flowering Plants.</title>
        <authorList>
            <person name="Shi T."/>
            <person name="Rahmani R.S."/>
            <person name="Gugger P.F."/>
            <person name="Wang M."/>
            <person name="Li H."/>
            <person name="Zhang Y."/>
            <person name="Li Z."/>
            <person name="Wang Q."/>
            <person name="Van de Peer Y."/>
            <person name="Marchal K."/>
            <person name="Chen J."/>
        </authorList>
    </citation>
    <scope>NUCLEOTIDE SEQUENCE [LARGE SCALE GENOMIC DNA]</scope>
    <source>
        <tissue evidence="3">Leaf</tissue>
    </source>
</reference>
<dbReference type="Proteomes" id="UP000607653">
    <property type="component" value="Unassembled WGS sequence"/>
</dbReference>